<dbReference type="EMBL" id="PGTN01000068">
    <property type="protein sequence ID" value="PJF47098.1"/>
    <property type="molecule type" value="Genomic_DNA"/>
</dbReference>
<gene>
    <name evidence="3" type="ORF">CUN48_10440</name>
</gene>
<dbReference type="FunFam" id="3.40.50.720:FF:000084">
    <property type="entry name" value="Short-chain dehydrogenase reductase"/>
    <property type="match status" value="1"/>
</dbReference>
<evidence type="ECO:0000256" key="2">
    <source>
        <dbReference type="ARBA" id="ARBA00023002"/>
    </source>
</evidence>
<sequence>MNTLDLSDKIILITGGAGAIGQVIVRRLLEHGAAVAVNDVLPKEEVKAILPQSERLRYFQADAAHAESVAAMFDAVESALGLPNVACCHAGMVAAHPVTAYPLSEYDKLMEVNVRAAFVVAQEAARRWIARSVAGHLIFTTSWVQDVPWPEITPYTMSKSAMKAMMRGFARELADKGIRANAIAPGIVGVGLAKRQWDTDPSYRARAAKAIPLGYLQTPESVADAFVFLCSDMASYMTGATLLVDGGCSLYPMD</sequence>
<protein>
    <submittedName>
        <fullName evidence="3">SDR family oxidoreductase</fullName>
    </submittedName>
</protein>
<dbReference type="InterPro" id="IPR020904">
    <property type="entry name" value="Sc_DH/Rdtase_CS"/>
</dbReference>
<dbReference type="Gene3D" id="3.40.50.720">
    <property type="entry name" value="NAD(P)-binding Rossmann-like Domain"/>
    <property type="match status" value="1"/>
</dbReference>
<name>A0A2M8QBC0_9CHLR</name>
<dbReference type="PANTHER" id="PTHR43669">
    <property type="entry name" value="5-KETO-D-GLUCONATE 5-REDUCTASE"/>
    <property type="match status" value="1"/>
</dbReference>
<dbReference type="AlphaFoldDB" id="A0A2M8QBC0"/>
<dbReference type="PROSITE" id="PS00061">
    <property type="entry name" value="ADH_SHORT"/>
    <property type="match status" value="1"/>
</dbReference>
<dbReference type="GO" id="GO:0016491">
    <property type="term" value="F:oxidoreductase activity"/>
    <property type="evidence" value="ECO:0007669"/>
    <property type="project" value="UniProtKB-KW"/>
</dbReference>
<keyword evidence="2" id="KW-0560">Oxidoreductase</keyword>
<comment type="similarity">
    <text evidence="1">Belongs to the short-chain dehydrogenases/reductases (SDR) family.</text>
</comment>
<dbReference type="PRINTS" id="PR00081">
    <property type="entry name" value="GDHRDH"/>
</dbReference>
<dbReference type="PANTHER" id="PTHR43669:SF3">
    <property type="entry name" value="ALCOHOL DEHYDROGENASE, PUTATIVE (AFU_ORTHOLOGUE AFUA_3G03445)-RELATED"/>
    <property type="match status" value="1"/>
</dbReference>
<organism evidence="3 4">
    <name type="scientific">Candidatus Thermofonsia Clade 3 bacterium</name>
    <dbReference type="NCBI Taxonomy" id="2364212"/>
    <lineage>
        <taxon>Bacteria</taxon>
        <taxon>Bacillati</taxon>
        <taxon>Chloroflexota</taxon>
        <taxon>Candidatus Thermofontia</taxon>
        <taxon>Candidatus Thermofonsia Clade 3</taxon>
    </lineage>
</organism>
<evidence type="ECO:0000313" key="3">
    <source>
        <dbReference type="EMBL" id="PJF47098.1"/>
    </source>
</evidence>
<dbReference type="InterPro" id="IPR002347">
    <property type="entry name" value="SDR_fam"/>
</dbReference>
<dbReference type="InterPro" id="IPR036291">
    <property type="entry name" value="NAD(P)-bd_dom_sf"/>
</dbReference>
<evidence type="ECO:0000313" key="4">
    <source>
        <dbReference type="Proteomes" id="UP000230790"/>
    </source>
</evidence>
<evidence type="ECO:0000256" key="1">
    <source>
        <dbReference type="ARBA" id="ARBA00006484"/>
    </source>
</evidence>
<dbReference type="SUPFAM" id="SSF51735">
    <property type="entry name" value="NAD(P)-binding Rossmann-fold domains"/>
    <property type="match status" value="1"/>
</dbReference>
<proteinExistence type="inferred from homology"/>
<dbReference type="Pfam" id="PF13561">
    <property type="entry name" value="adh_short_C2"/>
    <property type="match status" value="1"/>
</dbReference>
<accession>A0A2M8QBC0</accession>
<reference evidence="3 4" key="1">
    <citation type="submission" date="2017-11" db="EMBL/GenBank/DDBJ databases">
        <title>Evolution of Phototrophy in the Chloroflexi Phylum Driven by Horizontal Gene Transfer.</title>
        <authorList>
            <person name="Ward L.M."/>
            <person name="Hemp J."/>
            <person name="Shih P.M."/>
            <person name="Mcglynn S.E."/>
            <person name="Fischer W."/>
        </authorList>
    </citation>
    <scope>NUCLEOTIDE SEQUENCE [LARGE SCALE GENOMIC DNA]</scope>
    <source>
        <strain evidence="3">JP3_7</strain>
    </source>
</reference>
<dbReference type="Proteomes" id="UP000230790">
    <property type="component" value="Unassembled WGS sequence"/>
</dbReference>
<comment type="caution">
    <text evidence="3">The sequence shown here is derived from an EMBL/GenBank/DDBJ whole genome shotgun (WGS) entry which is preliminary data.</text>
</comment>